<dbReference type="GO" id="GO:0015038">
    <property type="term" value="F:glutathione disulfide oxidoreductase activity"/>
    <property type="evidence" value="ECO:0007669"/>
    <property type="project" value="TreeGrafter"/>
</dbReference>
<protein>
    <submittedName>
        <fullName evidence="9">Thioredoxin-like protein</fullName>
    </submittedName>
</protein>
<dbReference type="FunFam" id="3.40.30.10:FF:000026">
    <property type="entry name" value="Glutaredoxin 2"/>
    <property type="match status" value="1"/>
</dbReference>
<dbReference type="Gene3D" id="3.40.30.10">
    <property type="entry name" value="Glutaredoxin"/>
    <property type="match status" value="1"/>
</dbReference>
<evidence type="ECO:0000256" key="6">
    <source>
        <dbReference type="ARBA" id="ARBA00035808"/>
    </source>
</evidence>
<proteinExistence type="predicted"/>
<comment type="catalytic activity">
    <reaction evidence="6">
        <text>1-chloro-2,4-dinitrobenzene + glutathione = 2,4-dinitrophenyl-S-glutathione + chloride + H(+)</text>
        <dbReference type="Rhea" id="RHEA:51220"/>
        <dbReference type="ChEBI" id="CHEBI:15378"/>
        <dbReference type="ChEBI" id="CHEBI:17996"/>
        <dbReference type="ChEBI" id="CHEBI:34718"/>
        <dbReference type="ChEBI" id="CHEBI:57925"/>
        <dbReference type="ChEBI" id="CHEBI:133977"/>
        <dbReference type="EC" id="2.5.1.18"/>
    </reaction>
</comment>
<keyword evidence="10" id="KW-1185">Reference proteome</keyword>
<keyword evidence="4" id="KW-1015">Disulfide bond</keyword>
<dbReference type="GO" id="GO:0004602">
    <property type="term" value="F:glutathione peroxidase activity"/>
    <property type="evidence" value="ECO:0007669"/>
    <property type="project" value="UniProtKB-EC"/>
</dbReference>
<evidence type="ECO:0000256" key="1">
    <source>
        <dbReference type="ARBA" id="ARBA00000217"/>
    </source>
</evidence>
<dbReference type="InterPro" id="IPR002109">
    <property type="entry name" value="Glutaredoxin"/>
</dbReference>
<evidence type="ECO:0000256" key="7">
    <source>
        <dbReference type="ARBA" id="ARBA00047960"/>
    </source>
</evidence>
<dbReference type="InterPro" id="IPR011899">
    <property type="entry name" value="Glutaredoxin_euk/vir"/>
</dbReference>
<comment type="caution">
    <text evidence="9">The sequence shown here is derived from an EMBL/GenBank/DDBJ whole genome shotgun (WGS) entry which is preliminary data.</text>
</comment>
<dbReference type="GO" id="GO:0034599">
    <property type="term" value="P:cellular response to oxidative stress"/>
    <property type="evidence" value="ECO:0007669"/>
    <property type="project" value="TreeGrafter"/>
</dbReference>
<reference evidence="9" key="1">
    <citation type="journal article" date="2023" name="Mol. Phylogenet. Evol.">
        <title>Genome-scale phylogeny and comparative genomics of the fungal order Sordariales.</title>
        <authorList>
            <person name="Hensen N."/>
            <person name="Bonometti L."/>
            <person name="Westerberg I."/>
            <person name="Brannstrom I.O."/>
            <person name="Guillou S."/>
            <person name="Cros-Aarteil S."/>
            <person name="Calhoun S."/>
            <person name="Haridas S."/>
            <person name="Kuo A."/>
            <person name="Mondo S."/>
            <person name="Pangilinan J."/>
            <person name="Riley R."/>
            <person name="LaButti K."/>
            <person name="Andreopoulos B."/>
            <person name="Lipzen A."/>
            <person name="Chen C."/>
            <person name="Yan M."/>
            <person name="Daum C."/>
            <person name="Ng V."/>
            <person name="Clum A."/>
            <person name="Steindorff A."/>
            <person name="Ohm R.A."/>
            <person name="Martin F."/>
            <person name="Silar P."/>
            <person name="Natvig D.O."/>
            <person name="Lalanne C."/>
            <person name="Gautier V."/>
            <person name="Ament-Velasquez S.L."/>
            <person name="Kruys A."/>
            <person name="Hutchinson M.I."/>
            <person name="Powell A.J."/>
            <person name="Barry K."/>
            <person name="Miller A.N."/>
            <person name="Grigoriev I.V."/>
            <person name="Debuchy R."/>
            <person name="Gladieux P."/>
            <person name="Hiltunen Thoren M."/>
            <person name="Johannesson H."/>
        </authorList>
    </citation>
    <scope>NUCLEOTIDE SEQUENCE</scope>
    <source>
        <strain evidence="9">CBS 118394</strain>
    </source>
</reference>
<dbReference type="PROSITE" id="PS51354">
    <property type="entry name" value="GLUTAREDOXIN_2"/>
    <property type="match status" value="1"/>
</dbReference>
<gene>
    <name evidence="9" type="ORF">B0H66DRAFT_147888</name>
</gene>
<keyword evidence="3" id="KW-0249">Electron transport</keyword>
<evidence type="ECO:0000256" key="2">
    <source>
        <dbReference type="ARBA" id="ARBA00022448"/>
    </source>
</evidence>
<keyword evidence="5" id="KW-0676">Redox-active center</keyword>
<dbReference type="GO" id="GO:0005737">
    <property type="term" value="C:cytoplasm"/>
    <property type="evidence" value="ECO:0007669"/>
    <property type="project" value="TreeGrafter"/>
</dbReference>
<dbReference type="PANTHER" id="PTHR45694:SF18">
    <property type="entry name" value="GLUTAREDOXIN-1-RELATED"/>
    <property type="match status" value="1"/>
</dbReference>
<comment type="catalytic activity">
    <reaction evidence="7">
        <text>RX + glutathione = an S-substituted glutathione + a halide anion + H(+)</text>
        <dbReference type="Rhea" id="RHEA:16437"/>
        <dbReference type="ChEBI" id="CHEBI:15378"/>
        <dbReference type="ChEBI" id="CHEBI:16042"/>
        <dbReference type="ChEBI" id="CHEBI:17792"/>
        <dbReference type="ChEBI" id="CHEBI:57925"/>
        <dbReference type="ChEBI" id="CHEBI:90779"/>
        <dbReference type="EC" id="2.5.1.18"/>
    </reaction>
</comment>
<dbReference type="InterPro" id="IPR014025">
    <property type="entry name" value="Glutaredoxin_subgr"/>
</dbReference>
<dbReference type="InterPro" id="IPR011767">
    <property type="entry name" value="GLR_AS"/>
</dbReference>
<evidence type="ECO:0000256" key="4">
    <source>
        <dbReference type="ARBA" id="ARBA00023157"/>
    </source>
</evidence>
<dbReference type="Proteomes" id="UP001283341">
    <property type="component" value="Unassembled WGS sequence"/>
</dbReference>
<dbReference type="CDD" id="cd03419">
    <property type="entry name" value="GRX_GRXh_1_2_like"/>
    <property type="match status" value="1"/>
</dbReference>
<feature type="domain" description="Glutaredoxin" evidence="8">
    <location>
        <begin position="34"/>
        <end position="96"/>
    </location>
</feature>
<dbReference type="GO" id="GO:0004364">
    <property type="term" value="F:glutathione transferase activity"/>
    <property type="evidence" value="ECO:0007669"/>
    <property type="project" value="UniProtKB-EC"/>
</dbReference>
<name>A0AAE0IJM6_9PEZI</name>
<dbReference type="GO" id="GO:0005634">
    <property type="term" value="C:nucleus"/>
    <property type="evidence" value="ECO:0007669"/>
    <property type="project" value="TreeGrafter"/>
</dbReference>
<dbReference type="AlphaFoldDB" id="A0AAE0IJM6"/>
<dbReference type="PROSITE" id="PS00195">
    <property type="entry name" value="GLUTAREDOXIN_1"/>
    <property type="match status" value="1"/>
</dbReference>
<dbReference type="NCBIfam" id="TIGR02180">
    <property type="entry name" value="GRX_euk"/>
    <property type="match status" value="1"/>
</dbReference>
<dbReference type="SUPFAM" id="SSF52833">
    <property type="entry name" value="Thioredoxin-like"/>
    <property type="match status" value="1"/>
</dbReference>
<dbReference type="EMBL" id="JAUEDM010000002">
    <property type="protein sequence ID" value="KAK3326145.1"/>
    <property type="molecule type" value="Genomic_DNA"/>
</dbReference>
<evidence type="ECO:0000259" key="8">
    <source>
        <dbReference type="Pfam" id="PF00462"/>
    </source>
</evidence>
<evidence type="ECO:0000313" key="9">
    <source>
        <dbReference type="EMBL" id="KAK3326145.1"/>
    </source>
</evidence>
<accession>A0AAE0IJM6</accession>
<reference evidence="9" key="2">
    <citation type="submission" date="2023-06" db="EMBL/GenBank/DDBJ databases">
        <authorList>
            <consortium name="Lawrence Berkeley National Laboratory"/>
            <person name="Haridas S."/>
            <person name="Hensen N."/>
            <person name="Bonometti L."/>
            <person name="Westerberg I."/>
            <person name="Brannstrom I.O."/>
            <person name="Guillou S."/>
            <person name="Cros-Aarteil S."/>
            <person name="Calhoun S."/>
            <person name="Kuo A."/>
            <person name="Mondo S."/>
            <person name="Pangilinan J."/>
            <person name="Riley R."/>
            <person name="Labutti K."/>
            <person name="Andreopoulos B."/>
            <person name="Lipzen A."/>
            <person name="Chen C."/>
            <person name="Yanf M."/>
            <person name="Daum C."/>
            <person name="Ng V."/>
            <person name="Clum A."/>
            <person name="Steindorff A."/>
            <person name="Ohm R."/>
            <person name="Martin F."/>
            <person name="Silar P."/>
            <person name="Natvig D."/>
            <person name="Lalanne C."/>
            <person name="Gautier V."/>
            <person name="Ament-Velasquez S.L."/>
            <person name="Kruys A."/>
            <person name="Hutchinson M.I."/>
            <person name="Powell A.J."/>
            <person name="Barry K."/>
            <person name="Miller A.N."/>
            <person name="Grigoriev I.V."/>
            <person name="Debuchy R."/>
            <person name="Gladieux P."/>
            <person name="Thoren M.H."/>
            <person name="Johannesson H."/>
        </authorList>
    </citation>
    <scope>NUCLEOTIDE SEQUENCE</scope>
    <source>
        <strain evidence="9">CBS 118394</strain>
    </source>
</reference>
<dbReference type="Pfam" id="PF00462">
    <property type="entry name" value="Glutaredoxin"/>
    <property type="match status" value="1"/>
</dbReference>
<sequence>MSFIFRRLFSTTSAASMDSAAHKKAQQLIDENGVMVFSKSYCPYCKNTKRILDGLNAKYKAYELNEESDGNELQSALLDITGQRTVPNVFIGQKHIGGNSDLEAVAKNGKDGKSLKELLEAASAL</sequence>
<evidence type="ECO:0000256" key="3">
    <source>
        <dbReference type="ARBA" id="ARBA00022982"/>
    </source>
</evidence>
<dbReference type="PRINTS" id="PR00160">
    <property type="entry name" value="GLUTAREDOXIN"/>
</dbReference>
<organism evidence="9 10">
    <name type="scientific">Apodospora peruviana</name>
    <dbReference type="NCBI Taxonomy" id="516989"/>
    <lineage>
        <taxon>Eukaryota</taxon>
        <taxon>Fungi</taxon>
        <taxon>Dikarya</taxon>
        <taxon>Ascomycota</taxon>
        <taxon>Pezizomycotina</taxon>
        <taxon>Sordariomycetes</taxon>
        <taxon>Sordariomycetidae</taxon>
        <taxon>Sordariales</taxon>
        <taxon>Lasiosphaeriaceae</taxon>
        <taxon>Apodospora</taxon>
    </lineage>
</organism>
<dbReference type="PANTHER" id="PTHR45694">
    <property type="entry name" value="GLUTAREDOXIN 2"/>
    <property type="match status" value="1"/>
</dbReference>
<comment type="catalytic activity">
    <reaction evidence="1">
        <text>2 glutathione + H2O2 = glutathione disulfide + 2 H2O</text>
        <dbReference type="Rhea" id="RHEA:16833"/>
        <dbReference type="ChEBI" id="CHEBI:15377"/>
        <dbReference type="ChEBI" id="CHEBI:16240"/>
        <dbReference type="ChEBI" id="CHEBI:57925"/>
        <dbReference type="ChEBI" id="CHEBI:58297"/>
        <dbReference type="EC" id="1.11.1.9"/>
    </reaction>
</comment>
<dbReference type="InterPro" id="IPR036249">
    <property type="entry name" value="Thioredoxin-like_sf"/>
</dbReference>
<keyword evidence="2" id="KW-0813">Transport</keyword>
<evidence type="ECO:0000313" key="10">
    <source>
        <dbReference type="Proteomes" id="UP001283341"/>
    </source>
</evidence>
<evidence type="ECO:0000256" key="5">
    <source>
        <dbReference type="ARBA" id="ARBA00023284"/>
    </source>
</evidence>